<dbReference type="Pfam" id="PF19953">
    <property type="entry name" value="EACC1"/>
    <property type="match status" value="1"/>
</dbReference>
<comment type="caution">
    <text evidence="2">The sequence shown here is derived from an EMBL/GenBank/DDBJ whole genome shotgun (WGS) entry which is preliminary data.</text>
</comment>
<evidence type="ECO:0000256" key="1">
    <source>
        <dbReference type="SAM" id="MobiDB-lite"/>
    </source>
</evidence>
<dbReference type="RefSeq" id="WP_253778719.1">
    <property type="nucleotide sequence ID" value="NZ_JAMTCK010000019.1"/>
</dbReference>
<dbReference type="AlphaFoldDB" id="A0AAE3KJI1"/>
<organism evidence="2 3">
    <name type="scientific">Goodfellowiella coeruleoviolacea</name>
    <dbReference type="NCBI Taxonomy" id="334858"/>
    <lineage>
        <taxon>Bacteria</taxon>
        <taxon>Bacillati</taxon>
        <taxon>Actinomycetota</taxon>
        <taxon>Actinomycetes</taxon>
        <taxon>Pseudonocardiales</taxon>
        <taxon>Pseudonocardiaceae</taxon>
        <taxon>Goodfellowiella</taxon>
    </lineage>
</organism>
<dbReference type="InterPro" id="IPR045428">
    <property type="entry name" value="EACC1"/>
</dbReference>
<dbReference type="Proteomes" id="UP001206128">
    <property type="component" value="Unassembled WGS sequence"/>
</dbReference>
<dbReference type="EMBL" id="JAMTCK010000019">
    <property type="protein sequence ID" value="MCP2169655.1"/>
    <property type="molecule type" value="Genomic_DNA"/>
</dbReference>
<gene>
    <name evidence="2" type="ORF">LX83_006541</name>
</gene>
<reference evidence="2" key="1">
    <citation type="submission" date="2022-06" db="EMBL/GenBank/DDBJ databases">
        <title>Genomic Encyclopedia of Archaeal and Bacterial Type Strains, Phase II (KMG-II): from individual species to whole genera.</title>
        <authorList>
            <person name="Goeker M."/>
        </authorList>
    </citation>
    <scope>NUCLEOTIDE SEQUENCE</scope>
    <source>
        <strain evidence="2">DSM 43935</strain>
    </source>
</reference>
<name>A0AAE3KJI1_9PSEU</name>
<sequence>MREAILRLAADNAGPARLHQLTTGLYQDLRALGLVKVARADQAAPEDAKTGTAGSITELVITGVFSAGTLAAVAQVITAYIERTKTRTVTWVEGERTVTFDGISAKDQHRLVEALAASTSGALAAATPAAPGAGDGDDEPDQAAARPAGGGT</sequence>
<accession>A0AAE3KJI1</accession>
<evidence type="ECO:0000313" key="3">
    <source>
        <dbReference type="Proteomes" id="UP001206128"/>
    </source>
</evidence>
<feature type="region of interest" description="Disordered" evidence="1">
    <location>
        <begin position="123"/>
        <end position="152"/>
    </location>
</feature>
<proteinExistence type="predicted"/>
<evidence type="ECO:0000313" key="2">
    <source>
        <dbReference type="EMBL" id="MCP2169655.1"/>
    </source>
</evidence>
<keyword evidence="3" id="KW-1185">Reference proteome</keyword>
<protein>
    <submittedName>
        <fullName evidence="2">Uncharacterized protein</fullName>
    </submittedName>
</protein>
<feature type="compositionally biased region" description="Low complexity" evidence="1">
    <location>
        <begin position="123"/>
        <end position="132"/>
    </location>
</feature>